<evidence type="ECO:0000313" key="7">
    <source>
        <dbReference type="EMBL" id="RIV82993.1"/>
    </source>
</evidence>
<dbReference type="Gene3D" id="1.10.10.1590">
    <property type="entry name" value="NADH-quinone oxidoreductase subunit E"/>
    <property type="match status" value="1"/>
</dbReference>
<dbReference type="EMBL" id="QXFM01000114">
    <property type="protein sequence ID" value="RIV82993.1"/>
    <property type="molecule type" value="Genomic_DNA"/>
</dbReference>
<dbReference type="GO" id="GO:0051537">
    <property type="term" value="F:2 iron, 2 sulfur cluster binding"/>
    <property type="evidence" value="ECO:0007669"/>
    <property type="project" value="UniProtKB-KW"/>
</dbReference>
<evidence type="ECO:0000256" key="3">
    <source>
        <dbReference type="ARBA" id="ARBA00022723"/>
    </source>
</evidence>
<evidence type="ECO:0000256" key="2">
    <source>
        <dbReference type="ARBA" id="ARBA00022714"/>
    </source>
</evidence>
<evidence type="ECO:0000256" key="6">
    <source>
        <dbReference type="ARBA" id="ARBA00034078"/>
    </source>
</evidence>
<evidence type="ECO:0000256" key="4">
    <source>
        <dbReference type="ARBA" id="ARBA00023004"/>
    </source>
</evidence>
<organism evidence="7 8">
    <name type="scientific">Aurantiacibacter xanthus</name>
    <dbReference type="NCBI Taxonomy" id="1784712"/>
    <lineage>
        <taxon>Bacteria</taxon>
        <taxon>Pseudomonadati</taxon>
        <taxon>Pseudomonadota</taxon>
        <taxon>Alphaproteobacteria</taxon>
        <taxon>Sphingomonadales</taxon>
        <taxon>Erythrobacteraceae</taxon>
        <taxon>Aurantiacibacter</taxon>
    </lineage>
</organism>
<keyword evidence="5" id="KW-0411">Iron-sulfur</keyword>
<dbReference type="PANTHER" id="PTHR43342">
    <property type="entry name" value="NADH-QUINONE OXIDOREDUCTASE, E SUBUNIT"/>
    <property type="match status" value="1"/>
</dbReference>
<dbReference type="Pfam" id="PF01257">
    <property type="entry name" value="2Fe-2S_thioredx"/>
    <property type="match status" value="1"/>
</dbReference>
<dbReference type="PROSITE" id="PS01099">
    <property type="entry name" value="COMPLEX1_24K"/>
    <property type="match status" value="1"/>
</dbReference>
<dbReference type="RefSeq" id="WP_119593504.1">
    <property type="nucleotide sequence ID" value="NZ_QXFM01000114.1"/>
</dbReference>
<dbReference type="InterPro" id="IPR041921">
    <property type="entry name" value="NuoE_N"/>
</dbReference>
<keyword evidence="4" id="KW-0408">Iron</keyword>
<reference evidence="7 8" key="1">
    <citation type="submission" date="2018-08" db="EMBL/GenBank/DDBJ databases">
        <title>Erythrobacter zhengii sp.nov., a bacterium isolated from deep-sea sediment.</title>
        <authorList>
            <person name="Fang C."/>
            <person name="Wu Y.-H."/>
            <person name="Sun C."/>
            <person name="Wang H."/>
            <person name="Cheng H."/>
            <person name="Meng F.-X."/>
            <person name="Wang C.-S."/>
            <person name="Xu X.-W."/>
        </authorList>
    </citation>
    <scope>NUCLEOTIDE SEQUENCE [LARGE SCALE GENOMIC DNA]</scope>
    <source>
        <strain evidence="7 8">CCTCC AB 2015396</strain>
    </source>
</reference>
<dbReference type="PANTHER" id="PTHR43342:SF1">
    <property type="entry name" value="BIFURCATING [FEFE] HYDROGENASE GAMMA SUBUNIT"/>
    <property type="match status" value="1"/>
</dbReference>
<protein>
    <submittedName>
        <fullName evidence="7">NADH-quinone oxidoreductase subunit E</fullName>
    </submittedName>
</protein>
<evidence type="ECO:0000256" key="5">
    <source>
        <dbReference type="ARBA" id="ARBA00023014"/>
    </source>
</evidence>
<accession>A0A3A1P1H4</accession>
<dbReference type="SUPFAM" id="SSF52833">
    <property type="entry name" value="Thioredoxin-like"/>
    <property type="match status" value="1"/>
</dbReference>
<comment type="caution">
    <text evidence="7">The sequence shown here is derived from an EMBL/GenBank/DDBJ whole genome shotgun (WGS) entry which is preliminary data.</text>
</comment>
<dbReference type="InterPro" id="IPR036249">
    <property type="entry name" value="Thioredoxin-like_sf"/>
</dbReference>
<evidence type="ECO:0000313" key="8">
    <source>
        <dbReference type="Proteomes" id="UP000265366"/>
    </source>
</evidence>
<gene>
    <name evidence="7" type="ORF">D2V17_14425</name>
</gene>
<dbReference type="AlphaFoldDB" id="A0A3A1P1H4"/>
<sequence>MSDKSQRIGEIIAAHAHQEGPLLPILHDIQHEFGCVDAETEVLLAKGLNLTRADIHGVVSFYHDYTPEADPRPVVQICRAEACKANGVERLMGAAEAAAGKRVKISTVYCLGLCSSGPAARTGDDLHIRLDEKAITKLIENA</sequence>
<proteinExistence type="inferred from homology"/>
<comment type="similarity">
    <text evidence="1">Belongs to the complex I 24 kDa subunit family.</text>
</comment>
<dbReference type="GO" id="GO:0046872">
    <property type="term" value="F:metal ion binding"/>
    <property type="evidence" value="ECO:0007669"/>
    <property type="project" value="UniProtKB-KW"/>
</dbReference>
<keyword evidence="8" id="KW-1185">Reference proteome</keyword>
<evidence type="ECO:0000256" key="1">
    <source>
        <dbReference type="ARBA" id="ARBA00010643"/>
    </source>
</evidence>
<dbReference type="Proteomes" id="UP000265366">
    <property type="component" value="Unassembled WGS sequence"/>
</dbReference>
<dbReference type="Gene3D" id="3.40.30.10">
    <property type="entry name" value="Glutaredoxin"/>
    <property type="match status" value="1"/>
</dbReference>
<name>A0A3A1P1H4_9SPHN</name>
<keyword evidence="2" id="KW-0001">2Fe-2S</keyword>
<dbReference type="GO" id="GO:0016491">
    <property type="term" value="F:oxidoreductase activity"/>
    <property type="evidence" value="ECO:0007669"/>
    <property type="project" value="InterPro"/>
</dbReference>
<dbReference type="OrthoDB" id="9807941at2"/>
<dbReference type="InterPro" id="IPR002023">
    <property type="entry name" value="NuoE-like"/>
</dbReference>
<comment type="cofactor">
    <cofactor evidence="6">
        <name>[2Fe-2S] cluster</name>
        <dbReference type="ChEBI" id="CHEBI:190135"/>
    </cofactor>
</comment>
<keyword evidence="3" id="KW-0479">Metal-binding</keyword>
<dbReference type="InterPro" id="IPR028431">
    <property type="entry name" value="NADP_DH_HndA-like"/>
</dbReference>